<evidence type="ECO:0008006" key="3">
    <source>
        <dbReference type="Google" id="ProtNLM"/>
    </source>
</evidence>
<proteinExistence type="predicted"/>
<evidence type="ECO:0000313" key="1">
    <source>
        <dbReference type="EMBL" id="KAI5343884.1"/>
    </source>
</evidence>
<dbReference type="EMBL" id="JAJFAZ020000002">
    <property type="protein sequence ID" value="KAI5343884.1"/>
    <property type="molecule type" value="Genomic_DNA"/>
</dbReference>
<evidence type="ECO:0000313" key="2">
    <source>
        <dbReference type="Proteomes" id="UP001054821"/>
    </source>
</evidence>
<comment type="caution">
    <text evidence="1">The sequence shown here is derived from an EMBL/GenBank/DDBJ whole genome shotgun (WGS) entry which is preliminary data.</text>
</comment>
<reference evidence="1 2" key="1">
    <citation type="journal article" date="2022" name="G3 (Bethesda)">
        <title>Whole-genome sequence and methylome profiling of the almond [Prunus dulcis (Mill.) D.A. Webb] cultivar 'Nonpareil'.</title>
        <authorList>
            <person name="D'Amico-Willman K.M."/>
            <person name="Ouma W.Z."/>
            <person name="Meulia T."/>
            <person name="Sideli G.M."/>
            <person name="Gradziel T.M."/>
            <person name="Fresnedo-Ramirez J."/>
        </authorList>
    </citation>
    <scope>NUCLEOTIDE SEQUENCE [LARGE SCALE GENOMIC DNA]</scope>
    <source>
        <strain evidence="1">Clone GOH B32 T37-40</strain>
    </source>
</reference>
<name>A0AAD4ZFF2_PRUDU</name>
<gene>
    <name evidence="1" type="ORF">L3X38_011760</name>
</gene>
<dbReference type="PANTHER" id="PTHR45749:SF36">
    <property type="entry name" value="ZINC FINGER MYM-TYPE PROTEIN 1-LIKE"/>
    <property type="match status" value="1"/>
</dbReference>
<keyword evidence="2" id="KW-1185">Reference proteome</keyword>
<sequence length="168" mass="18414">MLENAQGNLKLVAPKIQKDIVNACPEETLDVIMSGLKDRLFSILVDEACDVSVKANGYGVALCGRQRACYDGASNMRGVLNGLKTKMLREQPCACYVHCFAHQLQLALVAIAKKNIDIPSFFTTTNSVVNYVGASCKRRDALRAQLQEELVIAFENDCLITGQVCTKK</sequence>
<organism evidence="1 2">
    <name type="scientific">Prunus dulcis</name>
    <name type="common">Almond</name>
    <name type="synonym">Amygdalus dulcis</name>
    <dbReference type="NCBI Taxonomy" id="3755"/>
    <lineage>
        <taxon>Eukaryota</taxon>
        <taxon>Viridiplantae</taxon>
        <taxon>Streptophyta</taxon>
        <taxon>Embryophyta</taxon>
        <taxon>Tracheophyta</taxon>
        <taxon>Spermatophyta</taxon>
        <taxon>Magnoliopsida</taxon>
        <taxon>eudicotyledons</taxon>
        <taxon>Gunneridae</taxon>
        <taxon>Pentapetalae</taxon>
        <taxon>rosids</taxon>
        <taxon>fabids</taxon>
        <taxon>Rosales</taxon>
        <taxon>Rosaceae</taxon>
        <taxon>Amygdaloideae</taxon>
        <taxon>Amygdaleae</taxon>
        <taxon>Prunus</taxon>
    </lineage>
</organism>
<dbReference type="Proteomes" id="UP001054821">
    <property type="component" value="Chromosome 2"/>
</dbReference>
<dbReference type="PANTHER" id="PTHR45749">
    <property type="match status" value="1"/>
</dbReference>
<dbReference type="AlphaFoldDB" id="A0AAD4ZFF2"/>
<protein>
    <recommendedName>
        <fullName evidence="3">DUF4371 domain-containing protein</fullName>
    </recommendedName>
</protein>
<accession>A0AAD4ZFF2</accession>